<proteinExistence type="predicted"/>
<reference evidence="1" key="1">
    <citation type="submission" date="2020-04" db="EMBL/GenBank/DDBJ databases">
        <authorList>
            <person name="Chiriac C."/>
            <person name="Salcher M."/>
            <person name="Ghai R."/>
            <person name="Kavagutti S V."/>
        </authorList>
    </citation>
    <scope>NUCLEOTIDE SEQUENCE</scope>
</reference>
<organism evidence="1">
    <name type="scientific">uncultured Caudovirales phage</name>
    <dbReference type="NCBI Taxonomy" id="2100421"/>
    <lineage>
        <taxon>Viruses</taxon>
        <taxon>Duplodnaviria</taxon>
        <taxon>Heunggongvirae</taxon>
        <taxon>Uroviricota</taxon>
        <taxon>Caudoviricetes</taxon>
        <taxon>Peduoviridae</taxon>
        <taxon>Maltschvirus</taxon>
        <taxon>Maltschvirus maltsch</taxon>
    </lineage>
</organism>
<accession>A0A6J5M0H4</accession>
<name>A0A6J5M0H4_9CAUD</name>
<protein>
    <submittedName>
        <fullName evidence="1">Uncharacterized protein</fullName>
    </submittedName>
</protein>
<sequence>MPLDMWGHLLEQWRAKQWRAMLPAAMICRSLHNVNGGRGKNQPFEISDFIGSDPSENPHDRAKREADALAKRFEAFVNGTS</sequence>
<dbReference type="EMBL" id="LR796376">
    <property type="protein sequence ID" value="CAB4140168.1"/>
    <property type="molecule type" value="Genomic_DNA"/>
</dbReference>
<evidence type="ECO:0000313" key="1">
    <source>
        <dbReference type="EMBL" id="CAB4140168.1"/>
    </source>
</evidence>
<gene>
    <name evidence="1" type="ORF">UFOVP398_16</name>
</gene>